<dbReference type="OrthoDB" id="7820at2157"/>
<evidence type="ECO:0000256" key="2">
    <source>
        <dbReference type="SAM" id="MobiDB-lite"/>
    </source>
</evidence>
<dbReference type="SUPFAM" id="SSF53850">
    <property type="entry name" value="Periplasmic binding protein-like II"/>
    <property type="match status" value="1"/>
</dbReference>
<accession>A0A1U7EXY9</accession>
<dbReference type="Gene3D" id="3.40.190.10">
    <property type="entry name" value="Periplasmic binding protein-like II"/>
    <property type="match status" value="2"/>
</dbReference>
<evidence type="ECO:0000313" key="3">
    <source>
        <dbReference type="EMBL" id="CAI50055.1"/>
    </source>
</evidence>
<dbReference type="RefSeq" id="WP_011323672.1">
    <property type="nucleotide sequence ID" value="NC_007426.1"/>
</dbReference>
<dbReference type="Pfam" id="PF13531">
    <property type="entry name" value="SBP_bac_11"/>
    <property type="match status" value="1"/>
</dbReference>
<name>A0A1U7EXY9_NATPD</name>
<comment type="similarity">
    <text evidence="1">Belongs to the bacterial solute-binding protein 1 family. WtpA subfamily.</text>
</comment>
<dbReference type="GO" id="GO:0015689">
    <property type="term" value="P:molybdate ion transport"/>
    <property type="evidence" value="ECO:0007669"/>
    <property type="project" value="TreeGrafter"/>
</dbReference>
<gene>
    <name evidence="3" type="primary">abc13s</name>
    <name evidence="3" type="ordered locus">NP_3928A</name>
</gene>
<dbReference type="CDD" id="cd13540">
    <property type="entry name" value="PBP2_ModA_WtpA"/>
    <property type="match status" value="1"/>
</dbReference>
<dbReference type="GO" id="GO:0030973">
    <property type="term" value="F:molybdate ion binding"/>
    <property type="evidence" value="ECO:0007669"/>
    <property type="project" value="TreeGrafter"/>
</dbReference>
<dbReference type="KEGG" id="nph:NP_3928A"/>
<dbReference type="eggNOG" id="arCOG00219">
    <property type="taxonomic scope" value="Archaea"/>
</dbReference>
<dbReference type="InterPro" id="IPR050682">
    <property type="entry name" value="ModA/WtpA"/>
</dbReference>
<dbReference type="HOGENOM" id="CLU_055936_2_0_2"/>
<keyword evidence="4" id="KW-1185">Reference proteome</keyword>
<organism evidence="3 4">
    <name type="scientific">Natronomonas pharaonis (strain ATCC 35678 / DSM 2160 / CIP 103997 / JCM 8858 / NBRC 14720 / NCIMB 2260 / Gabara)</name>
    <name type="common">Halobacterium pharaonis</name>
    <dbReference type="NCBI Taxonomy" id="348780"/>
    <lineage>
        <taxon>Archaea</taxon>
        <taxon>Methanobacteriati</taxon>
        <taxon>Methanobacteriota</taxon>
        <taxon>Stenosarchaea group</taxon>
        <taxon>Halobacteria</taxon>
        <taxon>Halobacteriales</taxon>
        <taxon>Natronomonadaceae</taxon>
        <taxon>Natronomonas</taxon>
    </lineage>
</organism>
<feature type="region of interest" description="Disordered" evidence="2">
    <location>
        <begin position="291"/>
        <end position="311"/>
    </location>
</feature>
<reference evidence="3 4" key="1">
    <citation type="journal article" date="2005" name="Genome Res.">
        <title>Living with two extremes: conclusions from the genome sequence of Natronomonas pharaonis.</title>
        <authorList>
            <person name="Falb M."/>
            <person name="Pfeiffer F."/>
            <person name="Palm P."/>
            <person name="Rodewald K."/>
            <person name="Hickmann V."/>
            <person name="Tittor J."/>
            <person name="Oesterhelt D."/>
        </authorList>
    </citation>
    <scope>NUCLEOTIDE SEQUENCE [LARGE SCALE GENOMIC DNA]</scope>
    <source>
        <strain evidence="4">ATCC 35678 / DSM 2160 / CIP 103997 / JCM 8858 / NBRC 14720 / NCIMB 2260 / Gabara</strain>
    </source>
</reference>
<dbReference type="GeneID" id="3702410"/>
<dbReference type="EnsemblBacteria" id="CAI50055">
    <property type="protein sequence ID" value="CAI50055"/>
    <property type="gene ID" value="NP_3928A"/>
</dbReference>
<dbReference type="PROSITE" id="PS51318">
    <property type="entry name" value="TAT"/>
    <property type="match status" value="1"/>
</dbReference>
<dbReference type="PANTHER" id="PTHR30632">
    <property type="entry name" value="MOLYBDATE-BINDING PERIPLASMIC PROTEIN"/>
    <property type="match status" value="1"/>
</dbReference>
<sequence>MVSNGTEASCSRRSVLAAVGTGIAGGVAGCLDSSASVSVLAAGSLAQTVEHHVGPAFESETDTAVHGEYYGSNALLRMVEDRMKTPDVVVSADATLLRDRLYDEYVSGDVEFATNVLGICYAPSTELGERLDAGEPWYEPVRDADDGAVAITEPDLDPLGYRALLAFELAERKHGLDGFRDTVGEAVYREPEEPQLLAGVAAGNRAAAISYRNMAVDHDLPFRSFPPAYNFADPAYADDYATVSFVTDDGYEVVGRPIVYNAAIPDDADNPDAAESLVSFLATSPSLLETAGLSVPEPYPQTAGAEPGVDL</sequence>
<dbReference type="STRING" id="348780.NP_3928A"/>
<dbReference type="Proteomes" id="UP000002698">
    <property type="component" value="Chromosome"/>
</dbReference>
<dbReference type="InterPro" id="IPR006311">
    <property type="entry name" value="TAT_signal"/>
</dbReference>
<evidence type="ECO:0000256" key="1">
    <source>
        <dbReference type="ARBA" id="ARBA00009438"/>
    </source>
</evidence>
<dbReference type="AlphaFoldDB" id="A0A1U7EXY9"/>
<evidence type="ECO:0000313" key="4">
    <source>
        <dbReference type="Proteomes" id="UP000002698"/>
    </source>
</evidence>
<dbReference type="EMBL" id="CR936257">
    <property type="protein sequence ID" value="CAI50055.1"/>
    <property type="molecule type" value="Genomic_DNA"/>
</dbReference>
<proteinExistence type="inferred from homology"/>
<protein>
    <submittedName>
        <fullName evidence="3">ABC-type transport system periplasmic substrate-binding protein (Probable substrate sulfate/thiosulfate/molybdate)</fullName>
    </submittedName>
</protein>
<dbReference type="PANTHER" id="PTHR30632:SF16">
    <property type="entry name" value="MOLYBDATE_TUNGSTATE-BINDING PROTEIN WTPA"/>
    <property type="match status" value="1"/>
</dbReference>